<sequence>MKVNTLSTFPFLKEKLLCGFLLAGFHLSGIVTASRTLPLQTTLPCGAQEPPQKFKVSVSFDRCKITSVTCSCDTKDIFWCQHVVALSLYRIRNAESVRLRVPISASIHDVVTAKLEKS</sequence>
<evidence type="ECO:0000313" key="3">
    <source>
        <dbReference type="EMBL" id="KAJ3648228.1"/>
    </source>
</evidence>
<accession>A0AA38I2K6</accession>
<keyword evidence="4" id="KW-1185">Reference proteome</keyword>
<reference evidence="3" key="1">
    <citation type="journal article" date="2023" name="G3 (Bethesda)">
        <title>Whole genome assemblies of Zophobas morio and Tenebrio molitor.</title>
        <authorList>
            <person name="Kaur S."/>
            <person name="Stinson S.A."/>
            <person name="diCenzo G.C."/>
        </authorList>
    </citation>
    <scope>NUCLEOTIDE SEQUENCE</scope>
    <source>
        <strain evidence="3">QUZm001</strain>
    </source>
</reference>
<dbReference type="GO" id="GO:0031462">
    <property type="term" value="C:Cul2-RING ubiquitin ligase complex"/>
    <property type="evidence" value="ECO:0007669"/>
    <property type="project" value="TreeGrafter"/>
</dbReference>
<keyword evidence="1" id="KW-0479">Metal-binding</keyword>
<comment type="caution">
    <text evidence="3">The sequence shown here is derived from an EMBL/GenBank/DDBJ whole genome shotgun (WGS) entry which is preliminary data.</text>
</comment>
<protein>
    <recommendedName>
        <fullName evidence="2">SWIM-type domain-containing protein</fullName>
    </recommendedName>
</protein>
<organism evidence="3 4">
    <name type="scientific">Zophobas morio</name>
    <dbReference type="NCBI Taxonomy" id="2755281"/>
    <lineage>
        <taxon>Eukaryota</taxon>
        <taxon>Metazoa</taxon>
        <taxon>Ecdysozoa</taxon>
        <taxon>Arthropoda</taxon>
        <taxon>Hexapoda</taxon>
        <taxon>Insecta</taxon>
        <taxon>Pterygota</taxon>
        <taxon>Neoptera</taxon>
        <taxon>Endopterygota</taxon>
        <taxon>Coleoptera</taxon>
        <taxon>Polyphaga</taxon>
        <taxon>Cucujiformia</taxon>
        <taxon>Tenebrionidae</taxon>
        <taxon>Zophobas</taxon>
    </lineage>
</organism>
<dbReference type="PANTHER" id="PTHR22619:SF0">
    <property type="entry name" value="ZINC FINGER SWIM DOMAIN-CONTAINING PROTEIN 6-LIKE PROTEIN"/>
    <property type="match status" value="1"/>
</dbReference>
<dbReference type="PROSITE" id="PS50966">
    <property type="entry name" value="ZF_SWIM"/>
    <property type="match status" value="1"/>
</dbReference>
<evidence type="ECO:0000259" key="2">
    <source>
        <dbReference type="PROSITE" id="PS50966"/>
    </source>
</evidence>
<evidence type="ECO:0000256" key="1">
    <source>
        <dbReference type="PROSITE-ProRule" id="PRU00325"/>
    </source>
</evidence>
<keyword evidence="1" id="KW-0863">Zinc-finger</keyword>
<proteinExistence type="predicted"/>
<evidence type="ECO:0000313" key="4">
    <source>
        <dbReference type="Proteomes" id="UP001168821"/>
    </source>
</evidence>
<dbReference type="GO" id="GO:0008270">
    <property type="term" value="F:zinc ion binding"/>
    <property type="evidence" value="ECO:0007669"/>
    <property type="project" value="UniProtKB-KW"/>
</dbReference>
<dbReference type="Proteomes" id="UP001168821">
    <property type="component" value="Unassembled WGS sequence"/>
</dbReference>
<dbReference type="EMBL" id="JALNTZ010000006">
    <property type="protein sequence ID" value="KAJ3648228.1"/>
    <property type="molecule type" value="Genomic_DNA"/>
</dbReference>
<keyword evidence="1" id="KW-0862">Zinc</keyword>
<feature type="domain" description="SWIM-type" evidence="2">
    <location>
        <begin position="54"/>
        <end position="91"/>
    </location>
</feature>
<gene>
    <name evidence="3" type="ORF">Zmor_020047</name>
</gene>
<dbReference type="InterPro" id="IPR007527">
    <property type="entry name" value="Znf_SWIM"/>
</dbReference>
<dbReference type="PANTHER" id="PTHR22619">
    <property type="entry name" value="ZINC FINGER SWIM DOMAIN CONTAINING PROTEIN 4, 5, 6"/>
    <property type="match status" value="1"/>
</dbReference>
<name>A0AA38I2K6_9CUCU</name>
<dbReference type="AlphaFoldDB" id="A0AA38I2K6"/>